<comment type="caution">
    <text evidence="1">The sequence shown here is derived from an EMBL/GenBank/DDBJ whole genome shotgun (WGS) entry which is preliminary data.</text>
</comment>
<evidence type="ECO:0000313" key="2">
    <source>
        <dbReference type="Proteomes" id="UP000657931"/>
    </source>
</evidence>
<accession>A0ABR8QTP5</accession>
<dbReference type="RefSeq" id="WP_191816603.1">
    <property type="nucleotide sequence ID" value="NZ_JACSQT010000010.1"/>
</dbReference>
<dbReference type="SUPFAM" id="SSF53254">
    <property type="entry name" value="Phosphoglycerate mutase-like"/>
    <property type="match status" value="1"/>
</dbReference>
<sequence>MESEVKRMEINLIRHGASIHKENKRIDGAGYRSWIEVYDESGVEPMERYPAWTIEKIKKAHTLLTSDLLRAKATLHHLAVNQNYAAHALFREAELPHVSLGKFLRLKPNQWTLFLRIAWFLGAKHGCESYREAKERAIAAADFLIKEARENGSVCLVGHGIFNRLIAKELEKRQWEGTIYHTHWSCSTYILPKGGPNEA</sequence>
<organism evidence="1 2">
    <name type="scientific">Cytobacillus stercorigallinarum</name>
    <dbReference type="NCBI Taxonomy" id="2762240"/>
    <lineage>
        <taxon>Bacteria</taxon>
        <taxon>Bacillati</taxon>
        <taxon>Bacillota</taxon>
        <taxon>Bacilli</taxon>
        <taxon>Bacillales</taxon>
        <taxon>Bacillaceae</taxon>
        <taxon>Cytobacillus</taxon>
    </lineage>
</organism>
<keyword evidence="2" id="KW-1185">Reference proteome</keyword>
<dbReference type="Pfam" id="PF00300">
    <property type="entry name" value="His_Phos_1"/>
    <property type="match status" value="1"/>
</dbReference>
<gene>
    <name evidence="1" type="ORF">H9655_17920</name>
</gene>
<evidence type="ECO:0000313" key="1">
    <source>
        <dbReference type="EMBL" id="MBD7938916.1"/>
    </source>
</evidence>
<reference evidence="1 2" key="1">
    <citation type="submission" date="2020-08" db="EMBL/GenBank/DDBJ databases">
        <title>A Genomic Blueprint of the Chicken Gut Microbiome.</title>
        <authorList>
            <person name="Gilroy R."/>
            <person name="Ravi A."/>
            <person name="Getino M."/>
            <person name="Pursley I."/>
            <person name="Horton D.L."/>
            <person name="Alikhan N.-F."/>
            <person name="Baker D."/>
            <person name="Gharbi K."/>
            <person name="Hall N."/>
            <person name="Watson M."/>
            <person name="Adriaenssens E.M."/>
            <person name="Foster-Nyarko E."/>
            <person name="Jarju S."/>
            <person name="Secka A."/>
            <person name="Antonio M."/>
            <person name="Oren A."/>
            <person name="Chaudhuri R."/>
            <person name="La Ragione R.M."/>
            <person name="Hildebrand F."/>
            <person name="Pallen M.J."/>
        </authorList>
    </citation>
    <scope>NUCLEOTIDE SEQUENCE [LARGE SCALE GENOMIC DNA]</scope>
    <source>
        <strain evidence="1 2">Sa5YUA1</strain>
    </source>
</reference>
<proteinExistence type="predicted"/>
<dbReference type="InterPro" id="IPR013078">
    <property type="entry name" value="His_Pase_superF_clade-1"/>
</dbReference>
<dbReference type="Gene3D" id="3.40.50.1240">
    <property type="entry name" value="Phosphoglycerate mutase-like"/>
    <property type="match status" value="1"/>
</dbReference>
<dbReference type="InterPro" id="IPR029033">
    <property type="entry name" value="His_PPase_superfam"/>
</dbReference>
<protein>
    <submittedName>
        <fullName evidence="1">Histidine phosphatase family protein</fullName>
    </submittedName>
</protein>
<dbReference type="EMBL" id="JACSQT010000010">
    <property type="protein sequence ID" value="MBD7938916.1"/>
    <property type="molecule type" value="Genomic_DNA"/>
</dbReference>
<dbReference type="Proteomes" id="UP000657931">
    <property type="component" value="Unassembled WGS sequence"/>
</dbReference>
<name>A0ABR8QTP5_9BACI</name>